<dbReference type="PANTHER" id="PTHR28251">
    <property type="entry name" value="V-TYPE ATPASE ASSEMBLY FACTOR PKR1"/>
    <property type="match status" value="1"/>
</dbReference>
<evidence type="ECO:0000313" key="3">
    <source>
        <dbReference type="EMBL" id="KAF5660984.1"/>
    </source>
</evidence>
<accession>A0A8H5SVZ9</accession>
<keyword evidence="2" id="KW-0812">Transmembrane</keyword>
<dbReference type="Proteomes" id="UP000567885">
    <property type="component" value="Unassembled WGS sequence"/>
</dbReference>
<feature type="transmembrane region" description="Helical" evidence="2">
    <location>
        <begin position="21"/>
        <end position="44"/>
    </location>
</feature>
<protein>
    <submittedName>
        <fullName evidence="3">PKR1-like protein</fullName>
    </submittedName>
</protein>
<comment type="caution">
    <text evidence="3">The sequence shown here is derived from an EMBL/GenBank/DDBJ whole genome shotgun (WGS) entry which is preliminary data.</text>
</comment>
<gene>
    <name evidence="3" type="ORF">FHETE_8649</name>
</gene>
<feature type="compositionally biased region" description="Acidic residues" evidence="1">
    <location>
        <begin position="97"/>
        <end position="106"/>
    </location>
</feature>
<name>A0A8H5SVZ9_FUSHE</name>
<sequence>MSSFVTKLWEDIFTPGPTPTILKAANGSFAALQIVLFSLLLATYNIHCVILSILCAGLWWSVNWFAAELAIAQREEREKEKKEKLLQQQQREASGNNDDEETETEVETPAPNKAPPVLSTDATTSDAAAAAGLEPVEKKGEVKQRSGAGATGTHSSVSTEDEWEKVSEAENEKDK</sequence>
<reference evidence="3 4" key="1">
    <citation type="submission" date="2020-05" db="EMBL/GenBank/DDBJ databases">
        <title>Identification and distribution of gene clusters putatively required for synthesis of sphingolipid metabolism inhibitors in phylogenetically diverse species of the filamentous fungus Fusarium.</title>
        <authorList>
            <person name="Kim H.-S."/>
            <person name="Busman M."/>
            <person name="Brown D.W."/>
            <person name="Divon H."/>
            <person name="Uhlig S."/>
            <person name="Proctor R.H."/>
        </authorList>
    </citation>
    <scope>NUCLEOTIDE SEQUENCE [LARGE SCALE GENOMIC DNA]</scope>
    <source>
        <strain evidence="3 4">NRRL 20693</strain>
    </source>
</reference>
<feature type="transmembrane region" description="Helical" evidence="2">
    <location>
        <begin position="50"/>
        <end position="72"/>
    </location>
</feature>
<keyword evidence="2" id="KW-0472">Membrane</keyword>
<keyword evidence="2" id="KW-1133">Transmembrane helix</keyword>
<evidence type="ECO:0000256" key="1">
    <source>
        <dbReference type="SAM" id="MobiDB-lite"/>
    </source>
</evidence>
<dbReference type="InterPro" id="IPR013945">
    <property type="entry name" value="Pkr1"/>
</dbReference>
<dbReference type="EMBL" id="JAAGWQ010000186">
    <property type="protein sequence ID" value="KAF5660984.1"/>
    <property type="molecule type" value="Genomic_DNA"/>
</dbReference>
<feature type="compositionally biased region" description="Basic and acidic residues" evidence="1">
    <location>
        <begin position="135"/>
        <end position="144"/>
    </location>
</feature>
<organism evidence="3 4">
    <name type="scientific">Fusarium heterosporum</name>
    <dbReference type="NCBI Taxonomy" id="42747"/>
    <lineage>
        <taxon>Eukaryota</taxon>
        <taxon>Fungi</taxon>
        <taxon>Dikarya</taxon>
        <taxon>Ascomycota</taxon>
        <taxon>Pezizomycotina</taxon>
        <taxon>Sordariomycetes</taxon>
        <taxon>Hypocreomycetidae</taxon>
        <taxon>Hypocreales</taxon>
        <taxon>Nectriaceae</taxon>
        <taxon>Fusarium</taxon>
        <taxon>Fusarium heterosporum species complex</taxon>
    </lineage>
</organism>
<feature type="compositionally biased region" description="Low complexity" evidence="1">
    <location>
        <begin position="119"/>
        <end position="131"/>
    </location>
</feature>
<keyword evidence="4" id="KW-1185">Reference proteome</keyword>
<evidence type="ECO:0000256" key="2">
    <source>
        <dbReference type="SAM" id="Phobius"/>
    </source>
</evidence>
<feature type="compositionally biased region" description="Basic and acidic residues" evidence="1">
    <location>
        <begin position="164"/>
        <end position="175"/>
    </location>
</feature>
<dbReference type="GO" id="GO:0005789">
    <property type="term" value="C:endoplasmic reticulum membrane"/>
    <property type="evidence" value="ECO:0007669"/>
    <property type="project" value="TreeGrafter"/>
</dbReference>
<dbReference type="OrthoDB" id="9626941at2759"/>
<proteinExistence type="predicted"/>
<dbReference type="Pfam" id="PF08636">
    <property type="entry name" value="Pkr1"/>
    <property type="match status" value="1"/>
</dbReference>
<feature type="region of interest" description="Disordered" evidence="1">
    <location>
        <begin position="77"/>
        <end position="175"/>
    </location>
</feature>
<dbReference type="GO" id="GO:0070072">
    <property type="term" value="P:vacuolar proton-transporting V-type ATPase complex assembly"/>
    <property type="evidence" value="ECO:0007669"/>
    <property type="project" value="InterPro"/>
</dbReference>
<dbReference type="AlphaFoldDB" id="A0A8H5SVZ9"/>
<evidence type="ECO:0000313" key="4">
    <source>
        <dbReference type="Proteomes" id="UP000567885"/>
    </source>
</evidence>
<dbReference type="PANTHER" id="PTHR28251:SF1">
    <property type="entry name" value="V-TYPE ATPASE ASSEMBLY FACTOR PKR1"/>
    <property type="match status" value="1"/>
</dbReference>